<dbReference type="KEGG" id="vg:27429768"/>
<name>A0A162GVL7_9BBAC</name>
<evidence type="ECO:0000313" key="1">
    <source>
        <dbReference type="EMBL" id="AKR17428.1"/>
    </source>
</evidence>
<accession>A0A162GVL7</accession>
<dbReference type="InterPro" id="IPR035901">
    <property type="entry name" value="GIY-YIG_endonuc_sf"/>
</dbReference>
<dbReference type="Gene3D" id="3.40.1440.10">
    <property type="entry name" value="GIY-YIG endonuclease"/>
    <property type="match status" value="1"/>
</dbReference>
<dbReference type="EMBL" id="KR011718">
    <property type="protein sequence ID" value="AKR17428.1"/>
    <property type="molecule type" value="Genomic_DNA"/>
</dbReference>
<dbReference type="GeneID" id="27429768"/>
<organism evidence="1 2">
    <name type="scientific">Mocis latipes granulovirus</name>
    <dbReference type="NCBI Taxonomy" id="2072024"/>
    <lineage>
        <taxon>Viruses</taxon>
        <taxon>Viruses incertae sedis</taxon>
        <taxon>Naldaviricetes</taxon>
        <taxon>Lefavirales</taxon>
        <taxon>Baculoviridae</taxon>
        <taxon>Betabaculovirus</taxon>
        <taxon>Betabaculovirus molatipedis</taxon>
    </lineage>
</organism>
<sequence length="64" mass="7586">MTEYNNWELYMVQTAHQTIYTGISCGRRPGDFTAHCMNRGAKYLRNKQPLQLVYRSNCQFHSVR</sequence>
<keyword evidence="2" id="KW-1185">Reference proteome</keyword>
<reference evidence="1 2" key="1">
    <citation type="submission" date="2015-03" db="EMBL/GenBank/DDBJ databases">
        <title>The complete genome sequence of Mocis sp. granulovirus.</title>
        <authorList>
            <person name="Ardisson-Araujo D.M.P."/>
            <person name="Melo F.L."/>
            <person name="Sosa-Gomez D.R."/>
            <person name="Ribeiro B.M."/>
        </authorList>
    </citation>
    <scope>NUCLEOTIDE SEQUENCE [LARGE SCALE GENOMIC DNA]</scope>
    <source>
        <strain evidence="1">Southern Brazil</strain>
    </source>
</reference>
<dbReference type="Proteomes" id="UP000202962">
    <property type="component" value="Segment"/>
</dbReference>
<dbReference type="OrthoDB" id="27013at10239"/>
<proteinExistence type="predicted"/>
<evidence type="ECO:0000313" key="2">
    <source>
        <dbReference type="Proteomes" id="UP000202962"/>
    </source>
</evidence>
<protein>
    <submittedName>
        <fullName evidence="1">Uncharacterized protein</fullName>
    </submittedName>
</protein>
<dbReference type="RefSeq" id="YP_009249895.1">
    <property type="nucleotide sequence ID" value="NC_029996.1"/>
</dbReference>